<dbReference type="OrthoDB" id="7605049at2"/>
<dbReference type="EMBL" id="CP019948">
    <property type="protein sequence ID" value="ARN81240.1"/>
    <property type="molecule type" value="Genomic_DNA"/>
</dbReference>
<dbReference type="KEGG" id="mbry:B1812_09270"/>
<name>A0A1W6MUF5_9HYPH</name>
<gene>
    <name evidence="1" type="ORF">B1812_09270</name>
</gene>
<evidence type="ECO:0000313" key="2">
    <source>
        <dbReference type="Proteomes" id="UP000193978"/>
    </source>
</evidence>
<protein>
    <recommendedName>
        <fullName evidence="3">Glycosyl transferase</fullName>
    </recommendedName>
</protein>
<evidence type="ECO:0000313" key="1">
    <source>
        <dbReference type="EMBL" id="ARN81240.1"/>
    </source>
</evidence>
<dbReference type="Proteomes" id="UP000193978">
    <property type="component" value="Chromosome"/>
</dbReference>
<organism evidence="1 2">
    <name type="scientific">Methylocystis bryophila</name>
    <dbReference type="NCBI Taxonomy" id="655015"/>
    <lineage>
        <taxon>Bacteria</taxon>
        <taxon>Pseudomonadati</taxon>
        <taxon>Pseudomonadota</taxon>
        <taxon>Alphaproteobacteria</taxon>
        <taxon>Hyphomicrobiales</taxon>
        <taxon>Methylocystaceae</taxon>
        <taxon>Methylocystis</taxon>
    </lineage>
</organism>
<keyword evidence="2" id="KW-1185">Reference proteome</keyword>
<reference evidence="1 2" key="1">
    <citation type="submission" date="2017-02" db="EMBL/GenBank/DDBJ databases">
        <authorList>
            <person name="Peterson S.W."/>
        </authorList>
    </citation>
    <scope>NUCLEOTIDE SEQUENCE [LARGE SCALE GENOMIC DNA]</scope>
    <source>
        <strain evidence="1 2">S285</strain>
    </source>
</reference>
<dbReference type="RefSeq" id="WP_085771332.1">
    <property type="nucleotide sequence ID" value="NZ_AP027149.1"/>
</dbReference>
<proteinExistence type="predicted"/>
<sequence>MPNTNFENLYPFRILVSITFHYRAARLEYLFGVIRALSEYPVEVLDIVVVTNVDNEEKLTGMRALCEPLLEPIPSGQPSKKTLSFKSFTQLSNPWFLPWAHKSIISETFMSKDSTYTHFIYLEDDIVLSMDNFLYFVGFREKLAGYGLIPSFQRIEYNNADDHLYLLDQVGVSAFEGRQRVEIDNYTFVNLDYPHMAMFILDRALATEYVSSSSFDRQRSVAIRPDWGIAERASMSLCFENTPAGFAHRYVSPVNPVTRTTPRWSWVYHIANNYSKNEFTPFAKTRTDQLFASDESVAAWKPPSMFKRFLSRAKSGKFYVPPSQNLE</sequence>
<accession>A0A1W6MUF5</accession>
<evidence type="ECO:0008006" key="3">
    <source>
        <dbReference type="Google" id="ProtNLM"/>
    </source>
</evidence>
<dbReference type="AlphaFoldDB" id="A0A1W6MUF5"/>